<dbReference type="Gene3D" id="3.40.190.10">
    <property type="entry name" value="Periplasmic binding protein-like II"/>
    <property type="match status" value="2"/>
</dbReference>
<evidence type="ECO:0000256" key="13">
    <source>
        <dbReference type="ARBA" id="ARBA00023102"/>
    </source>
</evidence>
<evidence type="ECO:0000256" key="4">
    <source>
        <dbReference type="ARBA" id="ARBA00009372"/>
    </source>
</evidence>
<keyword evidence="8" id="KW-0028">Amino-acid biosynthesis</keyword>
<evidence type="ECO:0000256" key="1">
    <source>
        <dbReference type="ARBA" id="ARBA00000915"/>
    </source>
</evidence>
<proteinExistence type="inferred from homology"/>
<dbReference type="Proteomes" id="UP000794436">
    <property type="component" value="Unassembled WGS sequence"/>
</dbReference>
<evidence type="ECO:0000259" key="15">
    <source>
        <dbReference type="Pfam" id="PF08029"/>
    </source>
</evidence>
<evidence type="ECO:0000256" key="2">
    <source>
        <dbReference type="ARBA" id="ARBA00004496"/>
    </source>
</evidence>
<dbReference type="PROSITE" id="PS01316">
    <property type="entry name" value="ATP_P_PHORIBOSYLTR"/>
    <property type="match status" value="1"/>
</dbReference>
<dbReference type="Pfam" id="PF08029">
    <property type="entry name" value="HisG_C"/>
    <property type="match status" value="1"/>
</dbReference>
<dbReference type="GO" id="GO:0005524">
    <property type="term" value="F:ATP binding"/>
    <property type="evidence" value="ECO:0007669"/>
    <property type="project" value="UniProtKB-KW"/>
</dbReference>
<keyword evidence="10" id="KW-0808">Transferase</keyword>
<dbReference type="InterPro" id="IPR018198">
    <property type="entry name" value="ATP_PRibTrfase_CS"/>
</dbReference>
<evidence type="ECO:0000259" key="14">
    <source>
        <dbReference type="Pfam" id="PF01634"/>
    </source>
</evidence>
<evidence type="ECO:0000256" key="8">
    <source>
        <dbReference type="ARBA" id="ARBA00022605"/>
    </source>
</evidence>
<keyword evidence="7" id="KW-0963">Cytoplasm</keyword>
<evidence type="ECO:0000256" key="9">
    <source>
        <dbReference type="ARBA" id="ARBA00022676"/>
    </source>
</evidence>
<dbReference type="GO" id="GO:0000287">
    <property type="term" value="F:magnesium ion binding"/>
    <property type="evidence" value="ECO:0007669"/>
    <property type="project" value="InterPro"/>
</dbReference>
<evidence type="ECO:0000256" key="10">
    <source>
        <dbReference type="ARBA" id="ARBA00022679"/>
    </source>
</evidence>
<feature type="domain" description="ATP phosphoribosyltransferase catalytic" evidence="14">
    <location>
        <begin position="58"/>
        <end position="212"/>
    </location>
</feature>
<comment type="catalytic activity">
    <reaction evidence="1">
        <text>1-(5-phospho-beta-D-ribosyl)-ATP + diphosphate = 5-phospho-alpha-D-ribose 1-diphosphate + ATP</text>
        <dbReference type="Rhea" id="RHEA:18473"/>
        <dbReference type="ChEBI" id="CHEBI:30616"/>
        <dbReference type="ChEBI" id="CHEBI:33019"/>
        <dbReference type="ChEBI" id="CHEBI:58017"/>
        <dbReference type="ChEBI" id="CHEBI:73183"/>
        <dbReference type="EC" id="2.4.2.17"/>
    </reaction>
</comment>
<name>A0A8K1CT46_PYTOL</name>
<dbReference type="OrthoDB" id="2574at2759"/>
<dbReference type="InterPro" id="IPR001348">
    <property type="entry name" value="ATP_PRibTrfase_HisG"/>
</dbReference>
<keyword evidence="12" id="KW-0067">ATP-binding</keyword>
<accession>A0A8K1CT46</accession>
<reference evidence="16" key="1">
    <citation type="submission" date="2019-03" db="EMBL/GenBank/DDBJ databases">
        <title>Long read genome sequence of the mycoparasitic Pythium oligandrum ATCC 38472 isolated from sugarbeet rhizosphere.</title>
        <authorList>
            <person name="Gaulin E."/>
        </authorList>
    </citation>
    <scope>NUCLEOTIDE SEQUENCE</scope>
    <source>
        <strain evidence="16">ATCC 38472_TT</strain>
    </source>
</reference>
<protein>
    <recommendedName>
        <fullName evidence="6">ATP phosphoribosyltransferase</fullName>
        <ecNumber evidence="5">2.4.2.17</ecNumber>
    </recommendedName>
</protein>
<dbReference type="InterPro" id="IPR013115">
    <property type="entry name" value="HisG_C"/>
</dbReference>
<dbReference type="InterPro" id="IPR015867">
    <property type="entry name" value="N-reg_PII/ATP_PRibTrfase_C"/>
</dbReference>
<keyword evidence="13" id="KW-0368">Histidine biosynthesis</keyword>
<dbReference type="PANTHER" id="PTHR21403:SF8">
    <property type="entry name" value="ATP PHOSPHORIBOSYLTRANSFERASE"/>
    <property type="match status" value="1"/>
</dbReference>
<evidence type="ECO:0000256" key="6">
    <source>
        <dbReference type="ARBA" id="ARBA00020998"/>
    </source>
</evidence>
<comment type="pathway">
    <text evidence="3">Amino-acid biosynthesis; L-histidine biosynthesis; L-histidine from 5-phospho-alpha-D-ribose 1-diphosphate: step 1/9.</text>
</comment>
<organism evidence="16 17">
    <name type="scientific">Pythium oligandrum</name>
    <name type="common">Mycoparasitic fungus</name>
    <dbReference type="NCBI Taxonomy" id="41045"/>
    <lineage>
        <taxon>Eukaryota</taxon>
        <taxon>Sar</taxon>
        <taxon>Stramenopiles</taxon>
        <taxon>Oomycota</taxon>
        <taxon>Peronosporomycetes</taxon>
        <taxon>Pythiales</taxon>
        <taxon>Pythiaceae</taxon>
        <taxon>Pythium</taxon>
    </lineage>
</organism>
<evidence type="ECO:0000256" key="7">
    <source>
        <dbReference type="ARBA" id="ARBA00022490"/>
    </source>
</evidence>
<keyword evidence="9" id="KW-0328">Glycosyltransferase</keyword>
<evidence type="ECO:0000256" key="5">
    <source>
        <dbReference type="ARBA" id="ARBA00011946"/>
    </source>
</evidence>
<comment type="subcellular location">
    <subcellularLocation>
        <location evidence="2">Cytoplasm</location>
    </subcellularLocation>
</comment>
<evidence type="ECO:0000256" key="12">
    <source>
        <dbReference type="ARBA" id="ARBA00022840"/>
    </source>
</evidence>
<dbReference type="EC" id="2.4.2.17" evidence="5"/>
<dbReference type="UniPathway" id="UPA00031">
    <property type="reaction ID" value="UER00006"/>
</dbReference>
<dbReference type="GO" id="GO:0000105">
    <property type="term" value="P:L-histidine biosynthetic process"/>
    <property type="evidence" value="ECO:0007669"/>
    <property type="project" value="UniProtKB-UniPathway"/>
</dbReference>
<dbReference type="SUPFAM" id="SSF53850">
    <property type="entry name" value="Periplasmic binding protein-like II"/>
    <property type="match status" value="1"/>
</dbReference>
<dbReference type="PANTHER" id="PTHR21403">
    <property type="entry name" value="ATP PHOSPHORIBOSYLTRANSFERASE ATP-PRTASE"/>
    <property type="match status" value="1"/>
</dbReference>
<sequence>MPTTPMEDNLLFAVPKKGRLHDKILKLLDGAGLDYYRPNRVDIAVCASLPVTLVFLPAADIATYVGEGNLDIGITGQDIVAESETNVVELMKLGFGKCRLGVQTPVKDGITSPAQLAGKRIVTSFPVITEQYFKQFEKEGEPKTKIKYVSGSVEAACGLGLADGIIDLVETGTTMKAAGLELISTIMDTQAVLIANPATKKTKLVNKIHQRILGYITATKYKMVTYNISKEKIEDAKRITPGRKSPTINTLTNGDYAISAMVEKNDVSEIMDQLVEVGATDILVMDIANCRA</sequence>
<evidence type="ECO:0000313" key="17">
    <source>
        <dbReference type="Proteomes" id="UP000794436"/>
    </source>
</evidence>
<keyword evidence="17" id="KW-1185">Reference proteome</keyword>
<comment type="similarity">
    <text evidence="4">Belongs to the ATP phosphoribosyltransferase family.</text>
</comment>
<dbReference type="GO" id="GO:0005737">
    <property type="term" value="C:cytoplasm"/>
    <property type="evidence" value="ECO:0007669"/>
    <property type="project" value="UniProtKB-SubCell"/>
</dbReference>
<dbReference type="SUPFAM" id="SSF54913">
    <property type="entry name" value="GlnB-like"/>
    <property type="match status" value="1"/>
</dbReference>
<dbReference type="NCBIfam" id="TIGR03455">
    <property type="entry name" value="HisG_C-term"/>
    <property type="match status" value="1"/>
</dbReference>
<dbReference type="FunFam" id="3.30.70.120:FF:000003">
    <property type="entry name" value="ATP phosphoribosyltransferase"/>
    <property type="match status" value="1"/>
</dbReference>
<feature type="domain" description="Histidine biosynthesis HisG C-terminal" evidence="15">
    <location>
        <begin position="218"/>
        <end position="289"/>
    </location>
</feature>
<keyword evidence="11" id="KW-0547">Nucleotide-binding</keyword>
<evidence type="ECO:0000256" key="3">
    <source>
        <dbReference type="ARBA" id="ARBA00004667"/>
    </source>
</evidence>
<dbReference type="InterPro" id="IPR020621">
    <property type="entry name" value="ATP-PRT_HisG_long"/>
</dbReference>
<evidence type="ECO:0000256" key="11">
    <source>
        <dbReference type="ARBA" id="ARBA00022741"/>
    </source>
</evidence>
<dbReference type="EMBL" id="SPLM01000001">
    <property type="protein sequence ID" value="TMW69427.1"/>
    <property type="molecule type" value="Genomic_DNA"/>
</dbReference>
<dbReference type="Pfam" id="PF01634">
    <property type="entry name" value="HisG"/>
    <property type="match status" value="1"/>
</dbReference>
<dbReference type="GO" id="GO:0003879">
    <property type="term" value="F:ATP phosphoribosyltransferase activity"/>
    <property type="evidence" value="ECO:0007669"/>
    <property type="project" value="UniProtKB-EC"/>
</dbReference>
<dbReference type="Gene3D" id="3.30.70.120">
    <property type="match status" value="1"/>
</dbReference>
<comment type="caution">
    <text evidence="16">The sequence shown here is derived from an EMBL/GenBank/DDBJ whole genome shotgun (WGS) entry which is preliminary data.</text>
</comment>
<evidence type="ECO:0000313" key="16">
    <source>
        <dbReference type="EMBL" id="TMW69427.1"/>
    </source>
</evidence>
<dbReference type="InterPro" id="IPR011322">
    <property type="entry name" value="N-reg_PII-like_a/b"/>
</dbReference>
<dbReference type="InterPro" id="IPR013820">
    <property type="entry name" value="ATP_PRibTrfase_cat"/>
</dbReference>
<dbReference type="AlphaFoldDB" id="A0A8K1CT46"/>
<dbReference type="FunFam" id="3.40.190.10:FF:000123">
    <property type="entry name" value="HIS1p ATP phosphoribosyltransferase"/>
    <property type="match status" value="1"/>
</dbReference>
<dbReference type="NCBIfam" id="TIGR00070">
    <property type="entry name" value="hisG"/>
    <property type="match status" value="1"/>
</dbReference>
<dbReference type="HAMAP" id="MF_00079">
    <property type="entry name" value="HisG_Long"/>
    <property type="match status" value="1"/>
</dbReference>
<gene>
    <name evidence="16" type="ORF">Poli38472_001583</name>
</gene>